<evidence type="ECO:0000313" key="3">
    <source>
        <dbReference type="EMBL" id="AUO19008.1"/>
    </source>
</evidence>
<dbReference type="AlphaFoldDB" id="A0A2K9P2Z9"/>
<dbReference type="Pfam" id="PF07833">
    <property type="entry name" value="Cu_amine_oxidN1"/>
    <property type="match status" value="1"/>
</dbReference>
<dbReference type="Gene3D" id="3.30.457.10">
    <property type="entry name" value="Copper amine oxidase-like, N-terminal domain"/>
    <property type="match status" value="1"/>
</dbReference>
<dbReference type="Proteomes" id="UP000235589">
    <property type="component" value="Chromosome"/>
</dbReference>
<reference evidence="3 4" key="1">
    <citation type="submission" date="2017-04" db="EMBL/GenBank/DDBJ databases">
        <title>Monoglobus pectinilyticus 14 draft genome.</title>
        <authorList>
            <person name="Kim C."/>
            <person name="Rosendale D.I."/>
            <person name="Kelly W.J."/>
            <person name="Tannock G.W."/>
            <person name="Patchett M.L."/>
            <person name="Jordens J.Z."/>
        </authorList>
    </citation>
    <scope>NUCLEOTIDE SEQUENCE [LARGE SCALE GENOMIC DNA]</scope>
    <source>
        <strain evidence="3 4">14</strain>
    </source>
</reference>
<dbReference type="InterPro" id="IPR036582">
    <property type="entry name" value="Mao_N_sf"/>
</dbReference>
<dbReference type="InterPro" id="IPR012854">
    <property type="entry name" value="Cu_amine_oxidase-like_N"/>
</dbReference>
<sequence>MKKITLIILTFIISTLCMTSCSAAEPQNVSASDFTLTMKIGEPVMTVNDIKKEIDPGRITTPVIINERTLVPIRALIEEMGGAIAWEEDTQNVIIALGKDIIILTIDSTTAFVNEEAKTLDTAPATINDRTMLPIRFISENLGYKVDWNENEQLITITK</sequence>
<organism evidence="3 4">
    <name type="scientific">Monoglobus pectinilyticus</name>
    <dbReference type="NCBI Taxonomy" id="1981510"/>
    <lineage>
        <taxon>Bacteria</taxon>
        <taxon>Bacillati</taxon>
        <taxon>Bacillota</taxon>
        <taxon>Clostridia</taxon>
        <taxon>Monoglobales</taxon>
        <taxon>Monoglobaceae</taxon>
        <taxon>Monoglobus</taxon>
    </lineage>
</organism>
<proteinExistence type="predicted"/>
<evidence type="ECO:0000313" key="4">
    <source>
        <dbReference type="Proteomes" id="UP000235589"/>
    </source>
</evidence>
<feature type="domain" description="Copper amine oxidase-like N-terminal" evidence="2">
    <location>
        <begin position="61"/>
        <end position="157"/>
    </location>
</feature>
<accession>A0A2K9P2Z9</accession>
<dbReference type="SUPFAM" id="SSF55383">
    <property type="entry name" value="Copper amine oxidase, domain N"/>
    <property type="match status" value="2"/>
</dbReference>
<dbReference type="KEGG" id="mpec:B9O19_00831"/>
<keyword evidence="1" id="KW-0732">Signal</keyword>
<gene>
    <name evidence="3" type="ORF">B9O19_00831</name>
</gene>
<feature type="signal peptide" evidence="1">
    <location>
        <begin position="1"/>
        <end position="23"/>
    </location>
</feature>
<evidence type="ECO:0000256" key="1">
    <source>
        <dbReference type="SAM" id="SignalP"/>
    </source>
</evidence>
<evidence type="ECO:0000259" key="2">
    <source>
        <dbReference type="Pfam" id="PF07833"/>
    </source>
</evidence>
<keyword evidence="4" id="KW-1185">Reference proteome</keyword>
<name>A0A2K9P2Z9_9FIRM</name>
<dbReference type="GeneID" id="98062251"/>
<protein>
    <submittedName>
        <fullName evidence="3">Copper amine oxidase-like domain-containing protein</fullName>
    </submittedName>
</protein>
<feature type="chain" id="PRO_5015005094" evidence="1">
    <location>
        <begin position="24"/>
        <end position="159"/>
    </location>
</feature>
<dbReference type="OrthoDB" id="9800955at2"/>
<dbReference type="RefSeq" id="WP_102365251.1">
    <property type="nucleotide sequence ID" value="NZ_CP020991.1"/>
</dbReference>
<dbReference type="EMBL" id="CP020991">
    <property type="protein sequence ID" value="AUO19008.1"/>
    <property type="molecule type" value="Genomic_DNA"/>
</dbReference>